<protein>
    <submittedName>
        <fullName evidence="2">Uncharacterized protein</fullName>
    </submittedName>
</protein>
<feature type="compositionally biased region" description="Polar residues" evidence="1">
    <location>
        <begin position="79"/>
        <end position="95"/>
    </location>
</feature>
<feature type="compositionally biased region" description="Polar residues" evidence="1">
    <location>
        <begin position="133"/>
        <end position="145"/>
    </location>
</feature>
<accession>A0A9W9ZXE6</accession>
<sequence length="472" mass="51353">MVLKHGRSWNPQSSSADSGDNGPNIDLSETVSQPGRSRTPLDDTEAQTATLDRFGGQAATASSLKGDVVRDVAQKRSVKTGSETARASPTPNMNTEMIDLNFSTKLLGVPHSVVTPFNTSVPSPKKPGREMTKSPSEFSTKSSILASPRSYAASPPQSPLTARRVSTSPMPGDQSPASTISLPNLSLDLSRFNLPIEVRKALAERYSGKKVPSATSGQSVELPDGRRSQPLFSDHTRAEGLIEHGTKLSPVPARLRSRGQRSISLDSPIIRKENLHGEGSSRSMLLERRNVYDTNRFLSRPFREISEGRHETGLSQSGRNSEGLFTGSNNVPTLNVQSTNVPERGNLNELQSRGLIDLSSTSYLEGISVPSTNQGRPTTEATRLTIDNSRTPARPSVLQSRGLIDLNTSTEFGARDVAMEGPESLSVIKRKRVNSYERSESSSSLGAEKLVKRLKRRKRAIEMTQSLHTDRE</sequence>
<name>A0A9W9ZXE6_9CNID</name>
<organism evidence="2 3">
    <name type="scientific">Desmophyllum pertusum</name>
    <dbReference type="NCBI Taxonomy" id="174260"/>
    <lineage>
        <taxon>Eukaryota</taxon>
        <taxon>Metazoa</taxon>
        <taxon>Cnidaria</taxon>
        <taxon>Anthozoa</taxon>
        <taxon>Hexacorallia</taxon>
        <taxon>Scleractinia</taxon>
        <taxon>Caryophylliina</taxon>
        <taxon>Caryophylliidae</taxon>
        <taxon>Desmophyllum</taxon>
    </lineage>
</organism>
<feature type="region of interest" description="Disordered" evidence="1">
    <location>
        <begin position="75"/>
        <end position="95"/>
    </location>
</feature>
<feature type="region of interest" description="Disordered" evidence="1">
    <location>
        <begin position="308"/>
        <end position="341"/>
    </location>
</feature>
<feature type="region of interest" description="Disordered" evidence="1">
    <location>
        <begin position="209"/>
        <end position="231"/>
    </location>
</feature>
<dbReference type="EMBL" id="MU825437">
    <property type="protein sequence ID" value="KAJ7389245.1"/>
    <property type="molecule type" value="Genomic_DNA"/>
</dbReference>
<dbReference type="AlphaFoldDB" id="A0A9W9ZXE6"/>
<feature type="compositionally biased region" description="Polar residues" evidence="1">
    <location>
        <begin position="27"/>
        <end position="36"/>
    </location>
</feature>
<comment type="caution">
    <text evidence="2">The sequence shown here is derived from an EMBL/GenBank/DDBJ whole genome shotgun (WGS) entry which is preliminary data.</text>
</comment>
<feature type="region of interest" description="Disordered" evidence="1">
    <location>
        <begin position="1"/>
        <end position="45"/>
    </location>
</feature>
<dbReference type="Proteomes" id="UP001163046">
    <property type="component" value="Unassembled WGS sequence"/>
</dbReference>
<reference evidence="2" key="1">
    <citation type="submission" date="2023-01" db="EMBL/GenBank/DDBJ databases">
        <title>Genome assembly of the deep-sea coral Lophelia pertusa.</title>
        <authorList>
            <person name="Herrera S."/>
            <person name="Cordes E."/>
        </authorList>
    </citation>
    <scope>NUCLEOTIDE SEQUENCE</scope>
    <source>
        <strain evidence="2">USNM1676648</strain>
        <tissue evidence="2">Polyp</tissue>
    </source>
</reference>
<feature type="region of interest" description="Disordered" evidence="1">
    <location>
        <begin position="118"/>
        <end position="179"/>
    </location>
</feature>
<proteinExistence type="predicted"/>
<evidence type="ECO:0000313" key="3">
    <source>
        <dbReference type="Proteomes" id="UP001163046"/>
    </source>
</evidence>
<evidence type="ECO:0000313" key="2">
    <source>
        <dbReference type="EMBL" id="KAJ7389245.1"/>
    </source>
</evidence>
<keyword evidence="3" id="KW-1185">Reference proteome</keyword>
<feature type="compositionally biased region" description="Polar residues" evidence="1">
    <location>
        <begin position="326"/>
        <end position="341"/>
    </location>
</feature>
<feature type="compositionally biased region" description="Polar residues" evidence="1">
    <location>
        <begin position="164"/>
        <end position="179"/>
    </location>
</feature>
<feature type="compositionally biased region" description="Polar residues" evidence="1">
    <location>
        <begin position="9"/>
        <end position="18"/>
    </location>
</feature>
<gene>
    <name evidence="2" type="ORF">OS493_032713</name>
</gene>
<evidence type="ECO:0000256" key="1">
    <source>
        <dbReference type="SAM" id="MobiDB-lite"/>
    </source>
</evidence>